<evidence type="ECO:0000313" key="4">
    <source>
        <dbReference type="Ensembl" id="ENSMUNP00000015473.1"/>
    </source>
</evidence>
<dbReference type="FunFam" id="1.10.238.10:FF:000057">
    <property type="entry name" value="Tubulin polymerization-promoting protein family member 3"/>
    <property type="match status" value="1"/>
</dbReference>
<dbReference type="Gene3D" id="1.10.238.10">
    <property type="entry name" value="EF-hand"/>
    <property type="match status" value="1"/>
</dbReference>
<dbReference type="InterPro" id="IPR008907">
    <property type="entry name" value="TPP/p25"/>
</dbReference>
<dbReference type="GO" id="GO:0005874">
    <property type="term" value="C:microtubule"/>
    <property type="evidence" value="ECO:0007669"/>
    <property type="project" value="TreeGrafter"/>
</dbReference>
<protein>
    <submittedName>
        <fullName evidence="4">Uncharacterized protein</fullName>
    </submittedName>
</protein>
<dbReference type="PANTHER" id="PTHR12932:SF21">
    <property type="entry name" value="TUBULIN POLYMERIZATION-PROMOTING PROTEIN FAMILY MEMBER 2"/>
    <property type="match status" value="1"/>
</dbReference>
<proteinExistence type="inferred from homology"/>
<evidence type="ECO:0000256" key="1">
    <source>
        <dbReference type="ARBA" id="ARBA00004496"/>
    </source>
</evidence>
<evidence type="ECO:0000313" key="5">
    <source>
        <dbReference type="Proteomes" id="UP000694405"/>
    </source>
</evidence>
<dbReference type="Proteomes" id="UP000694405">
    <property type="component" value="Chromosome Z"/>
</dbReference>
<dbReference type="GO" id="GO:0015631">
    <property type="term" value="F:tubulin binding"/>
    <property type="evidence" value="ECO:0007669"/>
    <property type="project" value="InterPro"/>
</dbReference>
<reference evidence="4" key="2">
    <citation type="submission" date="2025-08" db="UniProtKB">
        <authorList>
            <consortium name="Ensembl"/>
        </authorList>
    </citation>
    <scope>IDENTIFICATION</scope>
</reference>
<keyword evidence="3" id="KW-0963">Cytoplasm</keyword>
<dbReference type="GO" id="GO:0005737">
    <property type="term" value="C:cytoplasm"/>
    <property type="evidence" value="ECO:0007669"/>
    <property type="project" value="UniProtKB-SubCell"/>
</dbReference>
<dbReference type="PANTHER" id="PTHR12932">
    <property type="entry name" value="P25 ALPHA-RELATED"/>
    <property type="match status" value="1"/>
</dbReference>
<evidence type="ECO:0000256" key="3">
    <source>
        <dbReference type="ARBA" id="ARBA00022490"/>
    </source>
</evidence>
<name>A0A8C6JP72_MELUD</name>
<reference evidence="4" key="3">
    <citation type="submission" date="2025-09" db="UniProtKB">
        <authorList>
            <consortium name="Ensembl"/>
        </authorList>
    </citation>
    <scope>IDENTIFICATION</scope>
</reference>
<organism evidence="4 5">
    <name type="scientific">Melopsittacus undulatus</name>
    <name type="common">Budgerigar</name>
    <name type="synonym">Psittacus undulatus</name>
    <dbReference type="NCBI Taxonomy" id="13146"/>
    <lineage>
        <taxon>Eukaryota</taxon>
        <taxon>Metazoa</taxon>
        <taxon>Chordata</taxon>
        <taxon>Craniata</taxon>
        <taxon>Vertebrata</taxon>
        <taxon>Euteleostomi</taxon>
        <taxon>Archelosauria</taxon>
        <taxon>Archosauria</taxon>
        <taxon>Dinosauria</taxon>
        <taxon>Saurischia</taxon>
        <taxon>Theropoda</taxon>
        <taxon>Coelurosauria</taxon>
        <taxon>Aves</taxon>
        <taxon>Neognathae</taxon>
        <taxon>Neoaves</taxon>
        <taxon>Telluraves</taxon>
        <taxon>Australaves</taxon>
        <taxon>Psittaciformes</taxon>
        <taxon>Psittaculidae</taxon>
        <taxon>Melopsittacus</taxon>
    </lineage>
</organism>
<gene>
    <name evidence="4" type="primary">LOC101868730</name>
</gene>
<dbReference type="Ensembl" id="ENSMUNT00000017801.2">
    <property type="protein sequence ID" value="ENSMUNP00000015473.1"/>
    <property type="gene ID" value="ENSMUNG00000011939.2"/>
</dbReference>
<evidence type="ECO:0000256" key="2">
    <source>
        <dbReference type="ARBA" id="ARBA00010994"/>
    </source>
</evidence>
<comment type="subcellular location">
    <subcellularLocation>
        <location evidence="1">Cytoplasm</location>
    </subcellularLocation>
</comment>
<reference evidence="4" key="1">
    <citation type="submission" date="2020-03" db="EMBL/GenBank/DDBJ databases">
        <title>Melopsittacus undulatus (budgerigar) genome, bMelUnd1, maternal haplotype with Z.</title>
        <authorList>
            <person name="Gedman G."/>
            <person name="Mountcastle J."/>
            <person name="Haase B."/>
            <person name="Formenti G."/>
            <person name="Wright T."/>
            <person name="Apodaca J."/>
            <person name="Pelan S."/>
            <person name="Chow W."/>
            <person name="Rhie A."/>
            <person name="Howe K."/>
            <person name="Fedrigo O."/>
            <person name="Jarvis E.D."/>
        </authorList>
    </citation>
    <scope>NUCLEOTIDE SEQUENCE [LARGE SCALE GENOMIC DNA]</scope>
</reference>
<dbReference type="Pfam" id="PF05517">
    <property type="entry name" value="p25-alpha"/>
    <property type="match status" value="1"/>
</dbReference>
<dbReference type="GO" id="GO:0046785">
    <property type="term" value="P:microtubule polymerization"/>
    <property type="evidence" value="ECO:0007669"/>
    <property type="project" value="InterPro"/>
</dbReference>
<dbReference type="GO" id="GO:0032273">
    <property type="term" value="P:positive regulation of protein polymerization"/>
    <property type="evidence" value="ECO:0007669"/>
    <property type="project" value="TreeGrafter"/>
</dbReference>
<dbReference type="SUPFAM" id="SSF47473">
    <property type="entry name" value="EF-hand"/>
    <property type="match status" value="1"/>
</dbReference>
<dbReference type="GO" id="GO:0001578">
    <property type="term" value="P:microtubule bundle formation"/>
    <property type="evidence" value="ECO:0007669"/>
    <property type="project" value="TreeGrafter"/>
</dbReference>
<dbReference type="InterPro" id="IPR011992">
    <property type="entry name" value="EF-hand-dom_pair"/>
</dbReference>
<dbReference type="AlphaFoldDB" id="A0A8C6JP72"/>
<sequence>MSEVENTFRKFATYGDTAASGNSMTGKNFSKMCKECGVMDGKAVTSTDIDIVFNKVKAKGARTITFAEFQQAMKELCVKRFKNKSPEEALQAVYGLIEGKEPGHVGTTVSTSFITHYAPLAVTGVFVPAAGTCAVLTSREELVCDLFLNTGCFLLASFLAESHQGWWGREADGHEQIHRDPQRAF</sequence>
<keyword evidence="5" id="KW-1185">Reference proteome</keyword>
<accession>A0A8C6JP72</accession>
<comment type="similarity">
    <text evidence="2">Belongs to the TPPP family.</text>
</comment>